<evidence type="ECO:0000313" key="5">
    <source>
        <dbReference type="EMBL" id="THH03544.1"/>
    </source>
</evidence>
<evidence type="ECO:0000256" key="2">
    <source>
        <dbReference type="ARBA" id="ARBA00023253"/>
    </source>
</evidence>
<keyword evidence="4" id="KW-0812">Transmembrane</keyword>
<sequence>MCDYDYGSAGYLKYRTVSTICLTTPLIPHSLSMGSWDGVARRFFSPQPRSTNHYELLGADEELPTRRASPTSRRRSFSPRWLRTGFFACFHLLTFRRVLIFILSIPVLLCMGVLWSGIPPNYESIREFERHLPQHHNVSLTSVEGEHAMYLRFPEHLWGHGLNNILQEIILMSQLAYLSNRSYVFEDYTWRHTPFPYAIYDFALRPARIPINAFISGPSAGGPMPAPRAVSSEYWETICPPAKRMKISSKDAPNIEEGEELMAWWVEKLKSTSEECVEVGNEPPLFSWFLFGSDRVLSLWPTLSESPIVKNFAWSPLVTAGLARNLALLTSSPSSPSIDRSDSHDLGIRVDTFRGLVAVHLRRGDYVRHCPRLAQWGATYMGFNQFPSLPDKFSPPTFGTLNSLDGRTQYYMSHCWPDVPDIISKLAEVRAENPGLRRVFVLTNGWGWWIDGLRKALQEDGWEDVRSSLDVRVDAEQKYVAMAIDMAIAERSEVFIGNGFSSLSSNIVMLRMAKEMDPRSNRFW</sequence>
<keyword evidence="4" id="KW-0472">Membrane</keyword>
<dbReference type="GO" id="GO:0006004">
    <property type="term" value="P:fucose metabolic process"/>
    <property type="evidence" value="ECO:0007669"/>
    <property type="project" value="UniProtKB-KW"/>
</dbReference>
<keyword evidence="6" id="KW-1185">Reference proteome</keyword>
<keyword evidence="4" id="KW-1133">Transmembrane helix</keyword>
<reference evidence="5 6" key="1">
    <citation type="submission" date="2019-02" db="EMBL/GenBank/DDBJ databases">
        <title>Genome sequencing of the rare red list fungi Phellinidium pouzarii.</title>
        <authorList>
            <person name="Buettner E."/>
            <person name="Kellner H."/>
        </authorList>
    </citation>
    <scope>NUCLEOTIDE SEQUENCE [LARGE SCALE GENOMIC DNA]</scope>
    <source>
        <strain evidence="5 6">DSM 108285</strain>
    </source>
</reference>
<accession>A0A4S4KXI4</accession>
<dbReference type="Proteomes" id="UP000308199">
    <property type="component" value="Unassembled WGS sequence"/>
</dbReference>
<dbReference type="AlphaFoldDB" id="A0A4S4KXI4"/>
<dbReference type="EMBL" id="SGPK01000441">
    <property type="protein sequence ID" value="THH03544.1"/>
    <property type="molecule type" value="Genomic_DNA"/>
</dbReference>
<dbReference type="CDD" id="cd11296">
    <property type="entry name" value="O-FucT_like"/>
    <property type="match status" value="1"/>
</dbReference>
<organism evidence="5 6">
    <name type="scientific">Phellinidium pouzarii</name>
    <dbReference type="NCBI Taxonomy" id="167371"/>
    <lineage>
        <taxon>Eukaryota</taxon>
        <taxon>Fungi</taxon>
        <taxon>Dikarya</taxon>
        <taxon>Basidiomycota</taxon>
        <taxon>Agaricomycotina</taxon>
        <taxon>Agaricomycetes</taxon>
        <taxon>Hymenochaetales</taxon>
        <taxon>Hymenochaetaceae</taxon>
        <taxon>Phellinidium</taxon>
    </lineage>
</organism>
<dbReference type="InterPro" id="IPR019378">
    <property type="entry name" value="GDP-Fuc_O-FucTrfase"/>
</dbReference>
<keyword evidence="1" id="KW-0808">Transferase</keyword>
<gene>
    <name evidence="5" type="ORF">EW145_g6178</name>
</gene>
<evidence type="ECO:0000256" key="1">
    <source>
        <dbReference type="ARBA" id="ARBA00022679"/>
    </source>
</evidence>
<keyword evidence="2" id="KW-0294">Fucose metabolism</keyword>
<dbReference type="Pfam" id="PF10250">
    <property type="entry name" value="O-FucT"/>
    <property type="match status" value="1"/>
</dbReference>
<name>A0A4S4KXI4_9AGAM</name>
<keyword evidence="3" id="KW-0119">Carbohydrate metabolism</keyword>
<feature type="transmembrane region" description="Helical" evidence="4">
    <location>
        <begin position="98"/>
        <end position="118"/>
    </location>
</feature>
<proteinExistence type="predicted"/>
<comment type="caution">
    <text evidence="5">The sequence shown here is derived from an EMBL/GenBank/DDBJ whole genome shotgun (WGS) entry which is preliminary data.</text>
</comment>
<evidence type="ECO:0000256" key="3">
    <source>
        <dbReference type="ARBA" id="ARBA00023277"/>
    </source>
</evidence>
<protein>
    <recommendedName>
        <fullName evidence="7">O-fucosyltransferase family protein</fullName>
    </recommendedName>
</protein>
<dbReference type="Gene3D" id="3.40.50.11350">
    <property type="match status" value="1"/>
</dbReference>
<dbReference type="GO" id="GO:0016740">
    <property type="term" value="F:transferase activity"/>
    <property type="evidence" value="ECO:0007669"/>
    <property type="project" value="UniProtKB-KW"/>
</dbReference>
<evidence type="ECO:0000256" key="4">
    <source>
        <dbReference type="SAM" id="Phobius"/>
    </source>
</evidence>
<evidence type="ECO:0000313" key="6">
    <source>
        <dbReference type="Proteomes" id="UP000308199"/>
    </source>
</evidence>
<dbReference type="OrthoDB" id="2559662at2759"/>
<evidence type="ECO:0008006" key="7">
    <source>
        <dbReference type="Google" id="ProtNLM"/>
    </source>
</evidence>